<dbReference type="KEGG" id="mmob:F6R98_08090"/>
<dbReference type="AlphaFoldDB" id="A0A5Q0BFD9"/>
<dbReference type="InterPro" id="IPR047688">
    <property type="entry name" value="Endonuc_SmrA"/>
</dbReference>
<keyword evidence="2" id="KW-0378">Hydrolase</keyword>
<dbReference type="PROSITE" id="PS50828">
    <property type="entry name" value="SMR"/>
    <property type="match status" value="1"/>
</dbReference>
<feature type="domain" description="Smr" evidence="1">
    <location>
        <begin position="96"/>
        <end position="177"/>
    </location>
</feature>
<gene>
    <name evidence="2" type="primary">smrA</name>
    <name evidence="2" type="ORF">F6R98_08090</name>
</gene>
<reference evidence="2 3" key="1">
    <citation type="submission" date="2019-09" db="EMBL/GenBank/DDBJ databases">
        <title>Ecophysiology of the spiral-shaped methanotroph Methylospira mobilis as revealed by the complete genome sequence.</title>
        <authorList>
            <person name="Oshkin I.Y."/>
            <person name="Dedysh S.N."/>
            <person name="Miroshnikov K."/>
            <person name="Danilova O.V."/>
            <person name="Hakobyan A."/>
            <person name="Liesack W."/>
        </authorList>
    </citation>
    <scope>NUCLEOTIDE SEQUENCE [LARGE SCALE GENOMIC DNA]</scope>
    <source>
        <strain evidence="2 3">Shm1</strain>
    </source>
</reference>
<dbReference type="OrthoDB" id="9808881at2"/>
<dbReference type="InterPro" id="IPR002625">
    <property type="entry name" value="Smr_dom"/>
</dbReference>
<dbReference type="SUPFAM" id="SSF160443">
    <property type="entry name" value="SMR domain-like"/>
    <property type="match status" value="1"/>
</dbReference>
<dbReference type="GO" id="GO:0004520">
    <property type="term" value="F:DNA endonuclease activity"/>
    <property type="evidence" value="ECO:0007669"/>
    <property type="project" value="TreeGrafter"/>
</dbReference>
<keyword evidence="3" id="KW-1185">Reference proteome</keyword>
<protein>
    <submittedName>
        <fullName evidence="2">DNA endonuclease SmrA</fullName>
    </submittedName>
</protein>
<dbReference type="Pfam" id="PF01713">
    <property type="entry name" value="Smr"/>
    <property type="match status" value="1"/>
</dbReference>
<sequence length="193" mass="21892">MNDEDFDLFRKEVADVNPIRPVDKVALTDKRKPVSVPGQVYRRFAAQKDRVDDNFLPSGYVDLVDPQAIISFKREGVQNGVFDKLQQGRYPVLASLDLHLMTIEVARDAVYKFIKICMRRDERTVLITHGKGVRQKEAQGVLKSCVVRWLPMMTEVMAFHSAQPFHGGSGAVYVMLRKSEEAKAKTRATLGLR</sequence>
<dbReference type="EMBL" id="CP044205">
    <property type="protein sequence ID" value="QFY42583.1"/>
    <property type="molecule type" value="Genomic_DNA"/>
</dbReference>
<dbReference type="InParanoid" id="A0A5Q0BFD9"/>
<dbReference type="NCBIfam" id="NF033154">
    <property type="entry name" value="endonuc_SmrA"/>
    <property type="match status" value="1"/>
</dbReference>
<evidence type="ECO:0000313" key="3">
    <source>
        <dbReference type="Proteomes" id="UP000325755"/>
    </source>
</evidence>
<dbReference type="PANTHER" id="PTHR35562">
    <property type="entry name" value="DNA ENDONUCLEASE SMRA-RELATED"/>
    <property type="match status" value="1"/>
</dbReference>
<evidence type="ECO:0000313" key="2">
    <source>
        <dbReference type="EMBL" id="QFY42583.1"/>
    </source>
</evidence>
<dbReference type="Gene3D" id="3.30.1370.110">
    <property type="match status" value="1"/>
</dbReference>
<dbReference type="Proteomes" id="UP000325755">
    <property type="component" value="Chromosome"/>
</dbReference>
<organism evidence="2 3">
    <name type="scientific">Candidatus Methylospira mobilis</name>
    <dbReference type="NCBI Taxonomy" id="1808979"/>
    <lineage>
        <taxon>Bacteria</taxon>
        <taxon>Pseudomonadati</taxon>
        <taxon>Pseudomonadota</taxon>
        <taxon>Gammaproteobacteria</taxon>
        <taxon>Methylococcales</taxon>
        <taxon>Methylococcaceae</taxon>
        <taxon>Candidatus Methylospira</taxon>
    </lineage>
</organism>
<proteinExistence type="predicted"/>
<keyword evidence="2" id="KW-0255">Endonuclease</keyword>
<name>A0A5Q0BFD9_9GAMM</name>
<dbReference type="PANTHER" id="PTHR35562:SF2">
    <property type="entry name" value="DNA ENDONUCLEASE SMRA-RELATED"/>
    <property type="match status" value="1"/>
</dbReference>
<dbReference type="InterPro" id="IPR036063">
    <property type="entry name" value="Smr_dom_sf"/>
</dbReference>
<dbReference type="FunCoup" id="A0A5Q0BFD9">
    <property type="interactions" value="46"/>
</dbReference>
<keyword evidence="2" id="KW-0540">Nuclease</keyword>
<accession>A0A5Q0BFD9</accession>
<dbReference type="RefSeq" id="WP_153248578.1">
    <property type="nucleotide sequence ID" value="NZ_CP044205.1"/>
</dbReference>
<evidence type="ECO:0000259" key="1">
    <source>
        <dbReference type="PROSITE" id="PS50828"/>
    </source>
</evidence>
<dbReference type="SMART" id="SM00463">
    <property type="entry name" value="SMR"/>
    <property type="match status" value="1"/>
</dbReference>